<dbReference type="InterPro" id="IPR015942">
    <property type="entry name" value="Asp/Glu/hydantoin_racemase"/>
</dbReference>
<dbReference type="EMBL" id="JBHSLF010000006">
    <property type="protein sequence ID" value="MFC5342949.1"/>
    <property type="molecule type" value="Genomic_DNA"/>
</dbReference>
<dbReference type="InterPro" id="IPR004380">
    <property type="entry name" value="Asp_race"/>
</dbReference>
<dbReference type="Gene3D" id="3.40.50.1860">
    <property type="match status" value="2"/>
</dbReference>
<name>A0ABW0FNL5_9CAUL</name>
<evidence type="ECO:0000256" key="1">
    <source>
        <dbReference type="ARBA" id="ARBA00007847"/>
    </source>
</evidence>
<evidence type="ECO:0000313" key="3">
    <source>
        <dbReference type="EMBL" id="MFC5342949.1"/>
    </source>
</evidence>
<keyword evidence="4" id="KW-1185">Reference proteome</keyword>
<reference evidence="4" key="1">
    <citation type="journal article" date="2019" name="Int. J. Syst. Evol. Microbiol.">
        <title>The Global Catalogue of Microorganisms (GCM) 10K type strain sequencing project: providing services to taxonomists for standard genome sequencing and annotation.</title>
        <authorList>
            <consortium name="The Broad Institute Genomics Platform"/>
            <consortium name="The Broad Institute Genome Sequencing Center for Infectious Disease"/>
            <person name="Wu L."/>
            <person name="Ma J."/>
        </authorList>
    </citation>
    <scope>NUCLEOTIDE SEQUENCE [LARGE SCALE GENOMIC DNA]</scope>
    <source>
        <strain evidence="4">JCM 12125</strain>
    </source>
</reference>
<dbReference type="PANTHER" id="PTHR21198">
    <property type="entry name" value="GLUTAMATE RACEMASE"/>
    <property type="match status" value="1"/>
</dbReference>
<dbReference type="SUPFAM" id="SSF53681">
    <property type="entry name" value="Aspartate/glutamate racemase"/>
    <property type="match status" value="2"/>
</dbReference>
<gene>
    <name evidence="3" type="ORF">ACFPIE_03420</name>
</gene>
<proteinExistence type="inferred from homology"/>
<comment type="caution">
    <text evidence="3">The sequence shown here is derived from an EMBL/GenBank/DDBJ whole genome shotgun (WGS) entry which is preliminary data.</text>
</comment>
<dbReference type="PANTHER" id="PTHR21198:SF7">
    <property type="entry name" value="ASPARTATE-GLUTAMATE RACEMASE FAMILY"/>
    <property type="match status" value="1"/>
</dbReference>
<sequence length="231" mass="24696">MLRLGIIGGCSAEATLIYYADINRGVRARRPGHGADLLLRSFDVEDIDAHCRAGDWDGAQAKFRDAAAWLREGGAKAILIATNTMHKIADPIAAEMDIPLIHIGDVAAAALKAAGCSRPLLLGTRYLMGETFYRERLERHGLAVMLPEPADQHQVHAIIYDELMDGRVTEESRRALAAIVDRAAAAGADCVVLACTELGLALKDGDVEAPVFDTAALHVQAAIAFALSDES</sequence>
<dbReference type="Proteomes" id="UP001596152">
    <property type="component" value="Unassembled WGS sequence"/>
</dbReference>
<comment type="similarity">
    <text evidence="1">Belongs to the aspartate/glutamate racemases family.</text>
</comment>
<organism evidence="3 4">
    <name type="scientific">Brevundimonas staleyi</name>
    <dbReference type="NCBI Taxonomy" id="74326"/>
    <lineage>
        <taxon>Bacteria</taxon>
        <taxon>Pseudomonadati</taxon>
        <taxon>Pseudomonadota</taxon>
        <taxon>Alphaproteobacteria</taxon>
        <taxon>Caulobacterales</taxon>
        <taxon>Caulobacteraceae</taxon>
        <taxon>Brevundimonas</taxon>
    </lineage>
</organism>
<dbReference type="RefSeq" id="WP_374039524.1">
    <property type="nucleotide sequence ID" value="NZ_CP169083.1"/>
</dbReference>
<dbReference type="NCBIfam" id="TIGR00035">
    <property type="entry name" value="asp_race"/>
    <property type="match status" value="1"/>
</dbReference>
<dbReference type="Pfam" id="PF01177">
    <property type="entry name" value="Asp_Glu_race"/>
    <property type="match status" value="1"/>
</dbReference>
<protein>
    <submittedName>
        <fullName evidence="3">Aspartate/glutamate racemase family protein</fullName>
    </submittedName>
</protein>
<accession>A0ABW0FNL5</accession>
<evidence type="ECO:0000256" key="2">
    <source>
        <dbReference type="ARBA" id="ARBA00023235"/>
    </source>
</evidence>
<dbReference type="InterPro" id="IPR001920">
    <property type="entry name" value="Asp/Glu_race"/>
</dbReference>
<evidence type="ECO:0000313" key="4">
    <source>
        <dbReference type="Proteomes" id="UP001596152"/>
    </source>
</evidence>
<keyword evidence="2" id="KW-0413">Isomerase</keyword>